<dbReference type="Gene3D" id="3.40.50.300">
    <property type="entry name" value="P-loop containing nucleotide triphosphate hydrolases"/>
    <property type="match status" value="1"/>
</dbReference>
<dbReference type="InterPro" id="IPR003439">
    <property type="entry name" value="ABC_transporter-like_ATP-bd"/>
</dbReference>
<proteinExistence type="inferred from homology"/>
<dbReference type="PANTHER" id="PTHR43820:SF4">
    <property type="entry name" value="HIGH-AFFINITY BRANCHED-CHAIN AMINO ACID TRANSPORT ATP-BINDING PROTEIN LIVF"/>
    <property type="match status" value="1"/>
</dbReference>
<dbReference type="GO" id="GO:0005524">
    <property type="term" value="F:ATP binding"/>
    <property type="evidence" value="ECO:0007669"/>
    <property type="project" value="InterPro"/>
</dbReference>
<dbReference type="InterPro" id="IPR052156">
    <property type="entry name" value="BCAA_Transport_ATP-bd_LivF"/>
</dbReference>
<keyword evidence="3" id="KW-0029">Amino-acid transport</keyword>
<dbReference type="Pfam" id="PF00005">
    <property type="entry name" value="ABC_tran"/>
    <property type="match status" value="1"/>
</dbReference>
<evidence type="ECO:0000256" key="2">
    <source>
        <dbReference type="ARBA" id="ARBA00022448"/>
    </source>
</evidence>
<dbReference type="PANTHER" id="PTHR43820">
    <property type="entry name" value="HIGH-AFFINITY BRANCHED-CHAIN AMINO ACID TRANSPORT ATP-BINDING PROTEIN LIVF"/>
    <property type="match status" value="1"/>
</dbReference>
<dbReference type="EMBL" id="LGGH01000117">
    <property type="protein sequence ID" value="KUK67226.1"/>
    <property type="molecule type" value="Genomic_DNA"/>
</dbReference>
<accession>A0A117LTW4</accession>
<evidence type="ECO:0000313" key="5">
    <source>
        <dbReference type="EMBL" id="KUK67226.1"/>
    </source>
</evidence>
<feature type="domain" description="ABC transporter" evidence="4">
    <location>
        <begin position="21"/>
        <end position="62"/>
    </location>
</feature>
<dbReference type="GO" id="GO:0016887">
    <property type="term" value="F:ATP hydrolysis activity"/>
    <property type="evidence" value="ECO:0007669"/>
    <property type="project" value="InterPro"/>
</dbReference>
<dbReference type="GO" id="GO:0015658">
    <property type="term" value="F:branched-chain amino acid transmembrane transporter activity"/>
    <property type="evidence" value="ECO:0007669"/>
    <property type="project" value="TreeGrafter"/>
</dbReference>
<comment type="similarity">
    <text evidence="1">Belongs to the ABC transporter superfamily.</text>
</comment>
<evidence type="ECO:0000256" key="1">
    <source>
        <dbReference type="ARBA" id="ARBA00005417"/>
    </source>
</evidence>
<dbReference type="AlphaFoldDB" id="A0A117LTW4"/>
<evidence type="ECO:0000313" key="6">
    <source>
        <dbReference type="Proteomes" id="UP000054260"/>
    </source>
</evidence>
<dbReference type="GO" id="GO:0015807">
    <property type="term" value="P:L-amino acid transport"/>
    <property type="evidence" value="ECO:0007669"/>
    <property type="project" value="TreeGrafter"/>
</dbReference>
<sequence>MLEVKNLYVSYGRIQVISDFSFSVGKEAVGLFGPNGAGKTTLINSIIGLVKPKEGEILFEGES</sequence>
<organism evidence="5 6">
    <name type="scientific">Mesotoga infera</name>
    <dbReference type="NCBI Taxonomy" id="1236046"/>
    <lineage>
        <taxon>Bacteria</taxon>
        <taxon>Thermotogati</taxon>
        <taxon>Thermotogota</taxon>
        <taxon>Thermotogae</taxon>
        <taxon>Kosmotogales</taxon>
        <taxon>Kosmotogaceae</taxon>
        <taxon>Mesotoga</taxon>
    </lineage>
</organism>
<evidence type="ECO:0000256" key="3">
    <source>
        <dbReference type="ARBA" id="ARBA00022970"/>
    </source>
</evidence>
<feature type="non-terminal residue" evidence="5">
    <location>
        <position position="63"/>
    </location>
</feature>
<dbReference type="Proteomes" id="UP000054260">
    <property type="component" value="Unassembled WGS sequence"/>
</dbReference>
<evidence type="ECO:0000259" key="4">
    <source>
        <dbReference type="Pfam" id="PF00005"/>
    </source>
</evidence>
<protein>
    <submittedName>
        <fullName evidence="5">ABC-type branched-chain amino acid transport systems ATPase component</fullName>
    </submittedName>
</protein>
<keyword evidence="2" id="KW-0813">Transport</keyword>
<reference evidence="6" key="1">
    <citation type="journal article" date="2015" name="MBio">
        <title>Genome-Resolved Metagenomic Analysis Reveals Roles for Candidate Phyla and Other Microbial Community Members in Biogeochemical Transformations in Oil Reservoirs.</title>
        <authorList>
            <person name="Hu P."/>
            <person name="Tom L."/>
            <person name="Singh A."/>
            <person name="Thomas B.C."/>
            <person name="Baker B.J."/>
            <person name="Piceno Y.M."/>
            <person name="Andersen G.L."/>
            <person name="Banfield J.F."/>
        </authorList>
    </citation>
    <scope>NUCLEOTIDE SEQUENCE [LARGE SCALE GENOMIC DNA]</scope>
</reference>
<comment type="caution">
    <text evidence="5">The sequence shown here is derived from an EMBL/GenBank/DDBJ whole genome shotgun (WGS) entry which is preliminary data.</text>
</comment>
<dbReference type="SUPFAM" id="SSF52540">
    <property type="entry name" value="P-loop containing nucleoside triphosphate hydrolases"/>
    <property type="match status" value="1"/>
</dbReference>
<gene>
    <name evidence="5" type="ORF">XD86_0852</name>
</gene>
<dbReference type="InterPro" id="IPR027417">
    <property type="entry name" value="P-loop_NTPase"/>
</dbReference>
<name>A0A117LTW4_9BACT</name>